<evidence type="ECO:0000256" key="1">
    <source>
        <dbReference type="ARBA" id="ARBA00022723"/>
    </source>
</evidence>
<name>A0ABN2KU25_9MICO</name>
<reference evidence="4 5" key="1">
    <citation type="journal article" date="2019" name="Int. J. Syst. Evol. Microbiol.">
        <title>The Global Catalogue of Microorganisms (GCM) 10K type strain sequencing project: providing services to taxonomists for standard genome sequencing and annotation.</title>
        <authorList>
            <consortium name="The Broad Institute Genomics Platform"/>
            <consortium name="The Broad Institute Genome Sequencing Center for Infectious Disease"/>
            <person name="Wu L."/>
            <person name="Ma J."/>
        </authorList>
    </citation>
    <scope>NUCLEOTIDE SEQUENCE [LARGE SCALE GENOMIC DNA]</scope>
    <source>
        <strain evidence="4 5">JCM 15591</strain>
    </source>
</reference>
<dbReference type="Gene3D" id="3.90.850.10">
    <property type="entry name" value="Fumarylacetoacetase-like, C-terminal domain"/>
    <property type="match status" value="1"/>
</dbReference>
<comment type="caution">
    <text evidence="4">The sequence shown here is derived from an EMBL/GenBank/DDBJ whole genome shotgun (WGS) entry which is preliminary data.</text>
</comment>
<evidence type="ECO:0000259" key="2">
    <source>
        <dbReference type="Pfam" id="PF01557"/>
    </source>
</evidence>
<feature type="domain" description="Rv2993c-like N-terminal" evidence="3">
    <location>
        <begin position="63"/>
        <end position="115"/>
    </location>
</feature>
<feature type="domain" description="Fumarylacetoacetase-like C-terminal" evidence="2">
    <location>
        <begin position="121"/>
        <end position="314"/>
    </location>
</feature>
<dbReference type="Gene3D" id="2.30.30.370">
    <property type="entry name" value="FAH"/>
    <property type="match status" value="1"/>
</dbReference>
<dbReference type="PANTHER" id="PTHR11820:SF7">
    <property type="entry name" value="ACYLPYRUVASE FAHD1, MITOCHONDRIAL"/>
    <property type="match status" value="1"/>
</dbReference>
<dbReference type="InterPro" id="IPR036663">
    <property type="entry name" value="Fumarylacetoacetase_C_sf"/>
</dbReference>
<dbReference type="InterPro" id="IPR018833">
    <property type="entry name" value="Rv2993c-like_N"/>
</dbReference>
<dbReference type="GO" id="GO:0016787">
    <property type="term" value="F:hydrolase activity"/>
    <property type="evidence" value="ECO:0007669"/>
    <property type="project" value="UniProtKB-KW"/>
</dbReference>
<dbReference type="PANTHER" id="PTHR11820">
    <property type="entry name" value="ACYLPYRUVASE"/>
    <property type="match status" value="1"/>
</dbReference>
<dbReference type="EMBL" id="BAAAPN010000056">
    <property type="protein sequence ID" value="GAA1764879.1"/>
    <property type="molecule type" value="Genomic_DNA"/>
</dbReference>
<dbReference type="SUPFAM" id="SSF56529">
    <property type="entry name" value="FAH"/>
    <property type="match status" value="1"/>
</dbReference>
<organism evidence="4 5">
    <name type="scientific">Nostocoides vanveenii</name>
    <dbReference type="NCBI Taxonomy" id="330835"/>
    <lineage>
        <taxon>Bacteria</taxon>
        <taxon>Bacillati</taxon>
        <taxon>Actinomycetota</taxon>
        <taxon>Actinomycetes</taxon>
        <taxon>Micrococcales</taxon>
        <taxon>Intrasporangiaceae</taxon>
        <taxon>Nostocoides</taxon>
    </lineage>
</organism>
<sequence>MLDGTATPSLVAGHQLFDSGEVRHFPGGPVRRGEANRMHTPTLSLRRAAPVTGEPARLRLTLMRIVRFTTGEDPAYGVLEEDGGVIAEIVGDPLYQGVTFTGRRVPADAVRLLAPVIPRSKVIGIGRNYADHAKEMGNDIPTSPLVFLVPNTAVVGPDDPVIIPSITQEVSYEGELAVVIGRIAKSVPKERANEVIFGYTCANDVTARDLQRGDGQWARAKGMDTFCPLGPAIATDLDVSDLRLVTRVDGEVKQDGTTADLIFDIPTLIAYLTQAFTLLPGDVILTGTPAGVGTVDQGSRVEVEIDGIGILANPFLRRD</sequence>
<evidence type="ECO:0000313" key="4">
    <source>
        <dbReference type="EMBL" id="GAA1764879.1"/>
    </source>
</evidence>
<dbReference type="Proteomes" id="UP001501475">
    <property type="component" value="Unassembled WGS sequence"/>
</dbReference>
<proteinExistence type="predicted"/>
<dbReference type="Pfam" id="PF01557">
    <property type="entry name" value="FAA_hydrolase"/>
    <property type="match status" value="1"/>
</dbReference>
<evidence type="ECO:0000259" key="3">
    <source>
        <dbReference type="Pfam" id="PF10370"/>
    </source>
</evidence>
<gene>
    <name evidence="4" type="ORF">GCM10009810_24810</name>
</gene>
<keyword evidence="5" id="KW-1185">Reference proteome</keyword>
<keyword evidence="1" id="KW-0479">Metal-binding</keyword>
<dbReference type="Pfam" id="PF10370">
    <property type="entry name" value="Rv2993c-like_N"/>
    <property type="match status" value="1"/>
</dbReference>
<accession>A0ABN2KU25</accession>
<keyword evidence="4" id="KW-0378">Hydrolase</keyword>
<dbReference type="InterPro" id="IPR011234">
    <property type="entry name" value="Fumarylacetoacetase-like_C"/>
</dbReference>
<evidence type="ECO:0000313" key="5">
    <source>
        <dbReference type="Proteomes" id="UP001501475"/>
    </source>
</evidence>
<protein>
    <submittedName>
        <fullName evidence="4">Fumarylacetoacetate hydrolase family protein</fullName>
    </submittedName>
</protein>